<proteinExistence type="predicted"/>
<dbReference type="PANTHER" id="PTHR33710:SF62">
    <property type="entry name" value="DUF4283 DOMAIN PROTEIN"/>
    <property type="match status" value="1"/>
</dbReference>
<keyword evidence="2" id="KW-1185">Reference proteome</keyword>
<evidence type="ECO:0000313" key="2">
    <source>
        <dbReference type="Proteomes" id="UP001459277"/>
    </source>
</evidence>
<dbReference type="PANTHER" id="PTHR33710">
    <property type="entry name" value="BNAC02G09200D PROTEIN"/>
    <property type="match status" value="1"/>
</dbReference>
<gene>
    <name evidence="1" type="ORF">SO802_008407</name>
</gene>
<evidence type="ECO:0008006" key="3">
    <source>
        <dbReference type="Google" id="ProtNLM"/>
    </source>
</evidence>
<name>A0AAW2DCD6_9ROSI</name>
<sequence>MKFPGTKVHILPSDTSDHKPICIIPDGLEQPHTIKPFRFEEMWLSDPGCANIVEAMWSPRSTADPSEEVMQKIDKSDNDLSRWKRVHFGNVTKELEKKCKLLRKAEEQTMLTGVNHRVRALQQEVKDLMDKENRLWFQRAKVLWASNGDKNSKFFHGRATHRKRKNSILRIQNSYGQWRKNPSEVDRCLVDYFKELFTSVHIQNSDAATNSINSIISEDMNAQLTAEFMEWEVQAALKQMAPLKAPGSDGISSVI</sequence>
<organism evidence="1 2">
    <name type="scientific">Lithocarpus litseifolius</name>
    <dbReference type="NCBI Taxonomy" id="425828"/>
    <lineage>
        <taxon>Eukaryota</taxon>
        <taxon>Viridiplantae</taxon>
        <taxon>Streptophyta</taxon>
        <taxon>Embryophyta</taxon>
        <taxon>Tracheophyta</taxon>
        <taxon>Spermatophyta</taxon>
        <taxon>Magnoliopsida</taxon>
        <taxon>eudicotyledons</taxon>
        <taxon>Gunneridae</taxon>
        <taxon>Pentapetalae</taxon>
        <taxon>rosids</taxon>
        <taxon>fabids</taxon>
        <taxon>Fagales</taxon>
        <taxon>Fagaceae</taxon>
        <taxon>Lithocarpus</taxon>
    </lineage>
</organism>
<dbReference type="AlphaFoldDB" id="A0AAW2DCD6"/>
<protein>
    <recommendedName>
        <fullName evidence="3">Reverse transcriptase</fullName>
    </recommendedName>
</protein>
<reference evidence="1 2" key="1">
    <citation type="submission" date="2024-01" db="EMBL/GenBank/DDBJ databases">
        <title>A telomere-to-telomere, gap-free genome of sweet tea (Lithocarpus litseifolius).</title>
        <authorList>
            <person name="Zhou J."/>
        </authorList>
    </citation>
    <scope>NUCLEOTIDE SEQUENCE [LARGE SCALE GENOMIC DNA]</scope>
    <source>
        <strain evidence="1">Zhou-2022a</strain>
        <tissue evidence="1">Leaf</tissue>
    </source>
</reference>
<dbReference type="Proteomes" id="UP001459277">
    <property type="component" value="Unassembled WGS sequence"/>
</dbReference>
<dbReference type="EMBL" id="JAZDWU010000003">
    <property type="protein sequence ID" value="KAL0006905.1"/>
    <property type="molecule type" value="Genomic_DNA"/>
</dbReference>
<evidence type="ECO:0000313" key="1">
    <source>
        <dbReference type="EMBL" id="KAL0006905.1"/>
    </source>
</evidence>
<accession>A0AAW2DCD6</accession>
<comment type="caution">
    <text evidence="1">The sequence shown here is derived from an EMBL/GenBank/DDBJ whole genome shotgun (WGS) entry which is preliminary data.</text>
</comment>